<dbReference type="InterPro" id="IPR003439">
    <property type="entry name" value="ABC_transporter-like_ATP-bd"/>
</dbReference>
<keyword evidence="1" id="KW-0813">Transport</keyword>
<dbReference type="PROSITE" id="PS50893">
    <property type="entry name" value="ABC_TRANSPORTER_2"/>
    <property type="match status" value="1"/>
</dbReference>
<dbReference type="Gene3D" id="3.40.50.300">
    <property type="entry name" value="P-loop containing nucleotide triphosphate hydrolases"/>
    <property type="match status" value="1"/>
</dbReference>
<evidence type="ECO:0000256" key="4">
    <source>
        <dbReference type="ARBA" id="ARBA00022741"/>
    </source>
</evidence>
<dbReference type="Proteomes" id="UP000295382">
    <property type="component" value="Unassembled WGS sequence"/>
</dbReference>
<dbReference type="RefSeq" id="WP_132256312.1">
    <property type="nucleotide sequence ID" value="NZ_SLZQ01000001.1"/>
</dbReference>
<evidence type="ECO:0000313" key="9">
    <source>
        <dbReference type="Proteomes" id="UP000295382"/>
    </source>
</evidence>
<gene>
    <name evidence="8" type="ORF">EDC30_101108</name>
</gene>
<proteinExistence type="predicted"/>
<dbReference type="GO" id="GO:0005524">
    <property type="term" value="F:ATP binding"/>
    <property type="evidence" value="ECO:0007669"/>
    <property type="project" value="UniProtKB-KW"/>
</dbReference>
<dbReference type="EMBL" id="SLZQ01000001">
    <property type="protein sequence ID" value="TCS39157.1"/>
    <property type="molecule type" value="Genomic_DNA"/>
</dbReference>
<reference evidence="8 9" key="1">
    <citation type="submission" date="2019-03" db="EMBL/GenBank/DDBJ databases">
        <title>Genomic Encyclopedia of Type Strains, Phase IV (KMG-IV): sequencing the most valuable type-strain genomes for metagenomic binning, comparative biology and taxonomic classification.</title>
        <authorList>
            <person name="Goeker M."/>
        </authorList>
    </citation>
    <scope>NUCLEOTIDE SEQUENCE [LARGE SCALE GENOMIC DNA]</scope>
    <source>
        <strain evidence="8 9">DSM 7445</strain>
    </source>
</reference>
<organism evidence="8 9">
    <name type="scientific">Paucimonas lemoignei</name>
    <name type="common">Pseudomonas lemoignei</name>
    <dbReference type="NCBI Taxonomy" id="29443"/>
    <lineage>
        <taxon>Bacteria</taxon>
        <taxon>Pseudomonadati</taxon>
        <taxon>Pseudomonadota</taxon>
        <taxon>Betaproteobacteria</taxon>
        <taxon>Burkholderiales</taxon>
        <taxon>Burkholderiaceae</taxon>
        <taxon>Paucimonas</taxon>
    </lineage>
</organism>
<sequence>MLFDIDIAKELRSGRRKFELRLQFRTDSRRVVILGPSGAGKSLSLQAIAGLLQPDCGYIHIEGRKLFDSTDGIDLAPQERQLAYLFQDYALFPHLNVRQNIAFGLTRGWRNPPADVGGAEVDYWLDAFGLRRVAQQIPSELSGGQRQRTALARALAAKPRALLLDEPFAALDTPLRVSLRQELDQLQRRLNVPMVMITHDMEDAAVFGDEILQLKDGAIVAADGDADDAVMRREPVNNASGEGKSGNGSWENGSRDGE</sequence>
<evidence type="ECO:0000256" key="3">
    <source>
        <dbReference type="ARBA" id="ARBA00022519"/>
    </source>
</evidence>
<dbReference type="AlphaFoldDB" id="A0A4R3I0E6"/>
<evidence type="ECO:0000256" key="2">
    <source>
        <dbReference type="ARBA" id="ARBA00022475"/>
    </source>
</evidence>
<keyword evidence="5 8" id="KW-0067">ATP-binding</keyword>
<dbReference type="InterPro" id="IPR003593">
    <property type="entry name" value="AAA+_ATPase"/>
</dbReference>
<keyword evidence="3" id="KW-0472">Membrane</keyword>
<evidence type="ECO:0000256" key="6">
    <source>
        <dbReference type="SAM" id="MobiDB-lite"/>
    </source>
</evidence>
<evidence type="ECO:0000313" key="8">
    <source>
        <dbReference type="EMBL" id="TCS39157.1"/>
    </source>
</evidence>
<dbReference type="OrthoDB" id="5298774at2"/>
<dbReference type="InterPro" id="IPR027417">
    <property type="entry name" value="P-loop_NTPase"/>
</dbReference>
<dbReference type="PANTHER" id="PTHR42781:SF4">
    <property type="entry name" value="SPERMIDINE_PUTRESCINE IMPORT ATP-BINDING PROTEIN POTA"/>
    <property type="match status" value="1"/>
</dbReference>
<dbReference type="SMART" id="SM00382">
    <property type="entry name" value="AAA"/>
    <property type="match status" value="1"/>
</dbReference>
<dbReference type="PANTHER" id="PTHR42781">
    <property type="entry name" value="SPERMIDINE/PUTRESCINE IMPORT ATP-BINDING PROTEIN POTA"/>
    <property type="match status" value="1"/>
</dbReference>
<keyword evidence="2" id="KW-1003">Cell membrane</keyword>
<protein>
    <submittedName>
        <fullName evidence="8">Molybdate transport system ATP-binding protein</fullName>
    </submittedName>
</protein>
<keyword evidence="3" id="KW-0997">Cell inner membrane</keyword>
<feature type="region of interest" description="Disordered" evidence="6">
    <location>
        <begin position="226"/>
        <end position="258"/>
    </location>
</feature>
<dbReference type="Pfam" id="PF00005">
    <property type="entry name" value="ABC_tran"/>
    <property type="match status" value="1"/>
</dbReference>
<dbReference type="SUPFAM" id="SSF52540">
    <property type="entry name" value="P-loop containing nucleoside triphosphate hydrolases"/>
    <property type="match status" value="1"/>
</dbReference>
<keyword evidence="4" id="KW-0547">Nucleotide-binding</keyword>
<feature type="domain" description="ABC transporter" evidence="7">
    <location>
        <begin position="2"/>
        <end position="241"/>
    </location>
</feature>
<name>A0A4R3I0E6_PAULE</name>
<evidence type="ECO:0000256" key="5">
    <source>
        <dbReference type="ARBA" id="ARBA00022840"/>
    </source>
</evidence>
<evidence type="ECO:0000259" key="7">
    <source>
        <dbReference type="PROSITE" id="PS50893"/>
    </source>
</evidence>
<keyword evidence="9" id="KW-1185">Reference proteome</keyword>
<comment type="caution">
    <text evidence="8">The sequence shown here is derived from an EMBL/GenBank/DDBJ whole genome shotgun (WGS) entry which is preliminary data.</text>
</comment>
<dbReference type="GO" id="GO:0016887">
    <property type="term" value="F:ATP hydrolysis activity"/>
    <property type="evidence" value="ECO:0007669"/>
    <property type="project" value="InterPro"/>
</dbReference>
<accession>A0A4R3I0E6</accession>
<evidence type="ECO:0000256" key="1">
    <source>
        <dbReference type="ARBA" id="ARBA00022448"/>
    </source>
</evidence>
<dbReference type="InterPro" id="IPR050093">
    <property type="entry name" value="ABC_SmlMolc_Importer"/>
</dbReference>